<evidence type="ECO:0000256" key="7">
    <source>
        <dbReference type="HAMAP-Rule" id="MF_01217"/>
    </source>
</evidence>
<dbReference type="PANTHER" id="PTHR20863">
    <property type="entry name" value="ACYL CARRIER PROTEIN"/>
    <property type="match status" value="1"/>
</dbReference>
<dbReference type="GO" id="GO:0009245">
    <property type="term" value="P:lipid A biosynthetic process"/>
    <property type="evidence" value="ECO:0007669"/>
    <property type="project" value="TreeGrafter"/>
</dbReference>
<evidence type="ECO:0000256" key="6">
    <source>
        <dbReference type="ARBA" id="ARBA00023160"/>
    </source>
</evidence>
<feature type="domain" description="Carrier" evidence="10">
    <location>
        <begin position="2"/>
        <end position="77"/>
    </location>
</feature>
<comment type="function">
    <text evidence="7 9">Carrier of the growing fatty acid chain in fatty acid biosynthesis.</text>
</comment>
<comment type="caution">
    <text evidence="11">The sequence shown here is derived from an EMBL/GenBank/DDBJ whole genome shotgun (WGS) entry which is preliminary data.</text>
</comment>
<evidence type="ECO:0000313" key="12">
    <source>
        <dbReference type="Proteomes" id="UP000050501"/>
    </source>
</evidence>
<keyword evidence="6 7" id="KW-0275">Fatty acid biosynthesis</keyword>
<dbReference type="AlphaFoldDB" id="A0A0N8GRL9"/>
<comment type="pathway">
    <text evidence="7 9">Lipid metabolism; fatty acid biosynthesis.</text>
</comment>
<dbReference type="PANTHER" id="PTHR20863:SF76">
    <property type="entry name" value="CARRIER DOMAIN-CONTAINING PROTEIN"/>
    <property type="match status" value="1"/>
</dbReference>
<comment type="PTM">
    <text evidence="9">4'-phosphopantetheine is transferred from CoA to a specific serine of apo-ACP by acpS.</text>
</comment>
<dbReference type="Pfam" id="PF00550">
    <property type="entry name" value="PP-binding"/>
    <property type="match status" value="1"/>
</dbReference>
<dbReference type="GO" id="GO:0000036">
    <property type="term" value="F:acyl carrier activity"/>
    <property type="evidence" value="ECO:0007669"/>
    <property type="project" value="UniProtKB-UniRule"/>
</dbReference>
<dbReference type="HAMAP" id="MF_01217">
    <property type="entry name" value="Acyl_carrier"/>
    <property type="match status" value="1"/>
</dbReference>
<keyword evidence="2 7" id="KW-0444">Lipid biosynthesis</keyword>
<accession>A0A0N8GRL9</accession>
<evidence type="ECO:0000256" key="9">
    <source>
        <dbReference type="RuleBase" id="RU003545"/>
    </source>
</evidence>
<keyword evidence="3 7" id="KW-0597">Phosphoprotein</keyword>
<dbReference type="Proteomes" id="UP000050501">
    <property type="component" value="Unassembled WGS sequence"/>
</dbReference>
<dbReference type="GO" id="GO:0016020">
    <property type="term" value="C:membrane"/>
    <property type="evidence" value="ECO:0007669"/>
    <property type="project" value="GOC"/>
</dbReference>
<evidence type="ECO:0000256" key="1">
    <source>
        <dbReference type="ARBA" id="ARBA00022450"/>
    </source>
</evidence>
<dbReference type="GO" id="GO:0000035">
    <property type="term" value="F:acyl binding"/>
    <property type="evidence" value="ECO:0007669"/>
    <property type="project" value="TreeGrafter"/>
</dbReference>
<comment type="subcellular location">
    <subcellularLocation>
        <location evidence="7">Cytoplasm</location>
    </subcellularLocation>
</comment>
<dbReference type="GO" id="GO:0005829">
    <property type="term" value="C:cytosol"/>
    <property type="evidence" value="ECO:0007669"/>
    <property type="project" value="TreeGrafter"/>
</dbReference>
<gene>
    <name evidence="7" type="primary">acpP</name>
    <name evidence="11" type="ORF">ADN01_05275</name>
</gene>
<proteinExistence type="inferred from homology"/>
<keyword evidence="5 7" id="KW-0443">Lipid metabolism</keyword>
<feature type="modified residue" description="O-(pantetheine 4'-phosphoryl)serine" evidence="7">
    <location>
        <position position="37"/>
    </location>
</feature>
<evidence type="ECO:0000256" key="2">
    <source>
        <dbReference type="ARBA" id="ARBA00022516"/>
    </source>
</evidence>
<keyword evidence="4 7" id="KW-0276">Fatty acid metabolism</keyword>
<dbReference type="InterPro" id="IPR003231">
    <property type="entry name" value="ACP"/>
</dbReference>
<dbReference type="PROSITE" id="PS50075">
    <property type="entry name" value="CARRIER"/>
    <property type="match status" value="1"/>
</dbReference>
<dbReference type="Gene3D" id="1.10.1200.10">
    <property type="entry name" value="ACP-like"/>
    <property type="match status" value="1"/>
</dbReference>
<evidence type="ECO:0000256" key="8">
    <source>
        <dbReference type="NCBIfam" id="TIGR00517"/>
    </source>
</evidence>
<dbReference type="OrthoDB" id="9804551at2"/>
<name>A0A0N8GRL9_9CHLR</name>
<dbReference type="NCBIfam" id="NF002148">
    <property type="entry name" value="PRK00982.1-2"/>
    <property type="match status" value="1"/>
</dbReference>
<dbReference type="NCBIfam" id="TIGR00517">
    <property type="entry name" value="acyl_carrier"/>
    <property type="match status" value="1"/>
</dbReference>
<comment type="PTM">
    <text evidence="7">4'-phosphopantetheine is transferred from CoA to a specific serine of apo-ACP by AcpS. This modification is essential for activity because fatty acids are bound in thioester linkage to the sulfhydryl of the prosthetic group.</text>
</comment>
<keyword evidence="12" id="KW-1185">Reference proteome</keyword>
<dbReference type="STRING" id="229921.ADN01_05275"/>
<organism evidence="11 12">
    <name type="scientific">Levilinea saccharolytica</name>
    <dbReference type="NCBI Taxonomy" id="229921"/>
    <lineage>
        <taxon>Bacteria</taxon>
        <taxon>Bacillati</taxon>
        <taxon>Chloroflexota</taxon>
        <taxon>Anaerolineae</taxon>
        <taxon>Anaerolineales</taxon>
        <taxon>Anaerolineaceae</taxon>
        <taxon>Levilinea</taxon>
    </lineage>
</organism>
<protein>
    <recommendedName>
        <fullName evidence="7 8">Acyl carrier protein</fullName>
        <shortName evidence="7">ACP</shortName>
    </recommendedName>
</protein>
<keyword evidence="1 7" id="KW-0596">Phosphopantetheine</keyword>
<evidence type="ECO:0000313" key="11">
    <source>
        <dbReference type="EMBL" id="KPL86866.1"/>
    </source>
</evidence>
<dbReference type="InterPro" id="IPR036736">
    <property type="entry name" value="ACP-like_sf"/>
</dbReference>
<dbReference type="EMBL" id="LGCM01000021">
    <property type="protein sequence ID" value="KPL86866.1"/>
    <property type="molecule type" value="Genomic_DNA"/>
</dbReference>
<evidence type="ECO:0000256" key="5">
    <source>
        <dbReference type="ARBA" id="ARBA00023098"/>
    </source>
</evidence>
<comment type="similarity">
    <text evidence="7">Belongs to the acyl carrier protein (ACP) family.</text>
</comment>
<dbReference type="InterPro" id="IPR009081">
    <property type="entry name" value="PP-bd_ACP"/>
</dbReference>
<evidence type="ECO:0000256" key="4">
    <source>
        <dbReference type="ARBA" id="ARBA00022832"/>
    </source>
</evidence>
<dbReference type="UniPathway" id="UPA00094"/>
<dbReference type="SUPFAM" id="SSF47336">
    <property type="entry name" value="ACP-like"/>
    <property type="match status" value="1"/>
</dbReference>
<evidence type="ECO:0000259" key="10">
    <source>
        <dbReference type="PROSITE" id="PS50075"/>
    </source>
</evidence>
<dbReference type="RefSeq" id="WP_062418162.1">
    <property type="nucleotide sequence ID" value="NZ_DF967974.1"/>
</dbReference>
<reference evidence="11 12" key="1">
    <citation type="submission" date="2015-07" db="EMBL/GenBank/DDBJ databases">
        <title>Genome sequence of Levilinea saccharolytica DSM 16555.</title>
        <authorList>
            <person name="Hemp J."/>
            <person name="Ward L.M."/>
            <person name="Pace L.A."/>
            <person name="Fischer W.W."/>
        </authorList>
    </citation>
    <scope>NUCLEOTIDE SEQUENCE [LARGE SCALE GENOMIC DNA]</scope>
    <source>
        <strain evidence="11 12">KIBI-1</strain>
    </source>
</reference>
<sequence>MSDTFEDVKTVIAEVLKIDASNLNMETRFIEDLKADSMDQFFLIDGFCEKFGLNISDDDARAIKSVGDAVNYISTHKN</sequence>
<dbReference type="NCBIfam" id="NF002150">
    <property type="entry name" value="PRK00982.1-4"/>
    <property type="match status" value="1"/>
</dbReference>
<keyword evidence="7" id="KW-0963">Cytoplasm</keyword>
<evidence type="ECO:0000256" key="3">
    <source>
        <dbReference type="ARBA" id="ARBA00022553"/>
    </source>
</evidence>